<organism evidence="2 3">
    <name type="scientific">Bradyrhizobium pachyrhizi</name>
    <dbReference type="NCBI Taxonomy" id="280333"/>
    <lineage>
        <taxon>Bacteria</taxon>
        <taxon>Pseudomonadati</taxon>
        <taxon>Pseudomonadota</taxon>
        <taxon>Alphaproteobacteria</taxon>
        <taxon>Hyphomicrobiales</taxon>
        <taxon>Nitrobacteraceae</taxon>
        <taxon>Bradyrhizobium</taxon>
    </lineage>
</organism>
<name>A0A844SEV1_9BRAD</name>
<dbReference type="Proteomes" id="UP000436468">
    <property type="component" value="Unassembled WGS sequence"/>
</dbReference>
<feature type="region of interest" description="Disordered" evidence="1">
    <location>
        <begin position="1"/>
        <end position="23"/>
    </location>
</feature>
<dbReference type="AlphaFoldDB" id="A0A844SEV1"/>
<dbReference type="EMBL" id="WQNF01000002">
    <property type="protein sequence ID" value="MVT64065.1"/>
    <property type="molecule type" value="Genomic_DNA"/>
</dbReference>
<dbReference type="RefSeq" id="WP_157340969.1">
    <property type="nucleotide sequence ID" value="NZ_CP121667.1"/>
</dbReference>
<keyword evidence="3" id="KW-1185">Reference proteome</keyword>
<sequence>MIQPDHAPLHAPLPSTSVSSRARERGVILPHTLRSWRAGAIGAESPKLRFVRESASADLKRGKSRLSHENFFVAKNCDSASATCPFSSPLATQRNDDLASIASMRIQEKPTTEGISCNVDKCRCRRLLHFLHRRVNASSI</sequence>
<evidence type="ECO:0000256" key="1">
    <source>
        <dbReference type="SAM" id="MobiDB-lite"/>
    </source>
</evidence>
<protein>
    <submittedName>
        <fullName evidence="2">Uncharacterized protein</fullName>
    </submittedName>
</protein>
<accession>A0A844SEV1</accession>
<reference evidence="2 3" key="1">
    <citation type="submission" date="2019-12" db="EMBL/GenBank/DDBJ databases">
        <title>Draft genome sequences Bradyrhizobium cajani AMBPC1010, Bradyrhizobium pachyrhizi AMBPC1040 and Bradyrhizobium yuanmingense ALSPC3051, three plant growth promoting strains isolated from nodules of Cajanus cajan L. in Dominican Republic.</title>
        <authorList>
            <person name="Flores-Felix J.D."/>
            <person name="Araujo J."/>
            <person name="Diaz-Alcantara C."/>
            <person name="Gonzalez-Andres F."/>
            <person name="Velazquez E."/>
        </authorList>
    </citation>
    <scope>NUCLEOTIDE SEQUENCE [LARGE SCALE GENOMIC DNA]</scope>
    <source>
        <strain evidence="2 3">1040</strain>
    </source>
</reference>
<evidence type="ECO:0000313" key="2">
    <source>
        <dbReference type="EMBL" id="MVT64065.1"/>
    </source>
</evidence>
<gene>
    <name evidence="2" type="ORF">GPL21_02890</name>
</gene>
<evidence type="ECO:0000313" key="3">
    <source>
        <dbReference type="Proteomes" id="UP000436468"/>
    </source>
</evidence>
<proteinExistence type="predicted"/>
<comment type="caution">
    <text evidence="2">The sequence shown here is derived from an EMBL/GenBank/DDBJ whole genome shotgun (WGS) entry which is preliminary data.</text>
</comment>